<evidence type="ECO:0000256" key="8">
    <source>
        <dbReference type="ARBA" id="ARBA00022898"/>
    </source>
</evidence>
<dbReference type="InterPro" id="IPR001544">
    <property type="entry name" value="Aminotrans_IV"/>
</dbReference>
<dbReference type="InterPro" id="IPR018300">
    <property type="entry name" value="Aminotrans_IV_CS"/>
</dbReference>
<dbReference type="GO" id="GO:0046656">
    <property type="term" value="P:folic acid biosynthetic process"/>
    <property type="evidence" value="ECO:0007669"/>
    <property type="project" value="UniProtKB-KW"/>
</dbReference>
<comment type="pathway">
    <text evidence="4">Amino-acid biosynthesis; L-valine biosynthesis; L-valine from pyruvate: step 4/4.</text>
</comment>
<dbReference type="GO" id="GO:0052655">
    <property type="term" value="F:L-valine-2-oxoglutarate transaminase activity"/>
    <property type="evidence" value="ECO:0007669"/>
    <property type="project" value="RHEA"/>
</dbReference>
<comment type="pathway">
    <text evidence="3">Amino-acid biosynthesis; L-isoleucine biosynthesis; L-isoleucine from 2-oxobutanoate: step 4/4.</text>
</comment>
<comment type="pathway">
    <text evidence="5">Amino-acid biosynthesis; L-leucine biosynthesis; L-leucine from 3-methyl-2-oxobutanoate: step 4/4.</text>
</comment>
<dbReference type="AlphaFoldDB" id="A0A2Z2NLP6"/>
<evidence type="ECO:0000313" key="21">
    <source>
        <dbReference type="EMBL" id="ASJ72362.1"/>
    </source>
</evidence>
<comment type="catalytic activity">
    <reaction evidence="14">
        <text>L-leucine + 2-oxoglutarate = 4-methyl-2-oxopentanoate + L-glutamate</text>
        <dbReference type="Rhea" id="RHEA:18321"/>
        <dbReference type="ChEBI" id="CHEBI:16810"/>
        <dbReference type="ChEBI" id="CHEBI:17865"/>
        <dbReference type="ChEBI" id="CHEBI:29985"/>
        <dbReference type="ChEBI" id="CHEBI:57427"/>
        <dbReference type="EC" id="2.6.1.42"/>
    </reaction>
</comment>
<dbReference type="InterPro" id="IPR050571">
    <property type="entry name" value="Class-IV_PLP-Dep_Aminotrnsfr"/>
</dbReference>
<dbReference type="EC" id="4.1.3.38" evidence="11"/>
<organism evidence="21 22">
    <name type="scientific">Granulosicoccus antarcticus IMCC3135</name>
    <dbReference type="NCBI Taxonomy" id="1192854"/>
    <lineage>
        <taxon>Bacteria</taxon>
        <taxon>Pseudomonadati</taxon>
        <taxon>Pseudomonadota</taxon>
        <taxon>Gammaproteobacteria</taxon>
        <taxon>Chromatiales</taxon>
        <taxon>Granulosicoccaceae</taxon>
        <taxon>Granulosicoccus</taxon>
    </lineage>
</organism>
<dbReference type="NCBIfam" id="NF005209">
    <property type="entry name" value="PRK06680.1"/>
    <property type="match status" value="1"/>
</dbReference>
<dbReference type="PANTHER" id="PTHR42743:SF11">
    <property type="entry name" value="AMINODEOXYCHORISMATE LYASE"/>
    <property type="match status" value="1"/>
</dbReference>
<dbReference type="Gene3D" id="3.20.10.10">
    <property type="entry name" value="D-amino Acid Aminotransferase, subunit A, domain 2"/>
    <property type="match status" value="1"/>
</dbReference>
<accession>A0A2Z2NLP6</accession>
<reference evidence="21 22" key="1">
    <citation type="submission" date="2016-12" db="EMBL/GenBank/DDBJ databases">
        <authorList>
            <person name="Song W.-J."/>
            <person name="Kurnit D.M."/>
        </authorList>
    </citation>
    <scope>NUCLEOTIDE SEQUENCE [LARGE SCALE GENOMIC DNA]</scope>
    <source>
        <strain evidence="21 22">IMCC3135</strain>
    </source>
</reference>
<evidence type="ECO:0000256" key="3">
    <source>
        <dbReference type="ARBA" id="ARBA00004824"/>
    </source>
</evidence>
<dbReference type="Proteomes" id="UP000250079">
    <property type="component" value="Chromosome"/>
</dbReference>
<evidence type="ECO:0000256" key="19">
    <source>
        <dbReference type="RuleBase" id="RU004106"/>
    </source>
</evidence>
<evidence type="ECO:0000256" key="1">
    <source>
        <dbReference type="ARBA" id="ARBA00001933"/>
    </source>
</evidence>
<dbReference type="FunFam" id="3.20.10.10:FF:000002">
    <property type="entry name" value="D-alanine aminotransferase"/>
    <property type="match status" value="1"/>
</dbReference>
<evidence type="ECO:0000313" key="22">
    <source>
        <dbReference type="Proteomes" id="UP000250079"/>
    </source>
</evidence>
<name>A0A2Z2NLP6_9GAMM</name>
<dbReference type="GO" id="GO:0052654">
    <property type="term" value="F:L-leucine-2-oxoglutarate transaminase activity"/>
    <property type="evidence" value="ECO:0007669"/>
    <property type="project" value="RHEA"/>
</dbReference>
<dbReference type="PROSITE" id="PS00770">
    <property type="entry name" value="AA_TRANSFER_CLASS_4"/>
    <property type="match status" value="1"/>
</dbReference>
<dbReference type="GO" id="GO:0008652">
    <property type="term" value="P:amino acid biosynthetic process"/>
    <property type="evidence" value="ECO:0007669"/>
    <property type="project" value="UniProtKB-ARBA"/>
</dbReference>
<comment type="similarity">
    <text evidence="6 19">Belongs to the class-IV pyridoxal-phosphate-dependent aminotransferase family.</text>
</comment>
<dbReference type="GO" id="GO:0005829">
    <property type="term" value="C:cytosol"/>
    <property type="evidence" value="ECO:0007669"/>
    <property type="project" value="TreeGrafter"/>
</dbReference>
<comment type="function">
    <text evidence="16">Involved in the biosynthesis of p-aminobenzoate (PABA), a precursor of tetrahydrofolate. Converts 4-amino-4-deoxychorismate into 4-aminobenzoate (PABA) and pyruvate.</text>
</comment>
<comment type="catalytic activity">
    <reaction evidence="12">
        <text>L-valine + 2-oxoglutarate = 3-methyl-2-oxobutanoate + L-glutamate</text>
        <dbReference type="Rhea" id="RHEA:24813"/>
        <dbReference type="ChEBI" id="CHEBI:11851"/>
        <dbReference type="ChEBI" id="CHEBI:16810"/>
        <dbReference type="ChEBI" id="CHEBI:29985"/>
        <dbReference type="ChEBI" id="CHEBI:57762"/>
        <dbReference type="EC" id="2.6.1.42"/>
    </reaction>
</comment>
<proteinExistence type="inferred from homology"/>
<gene>
    <name evidence="21" type="primary">dat</name>
    <name evidence="21" type="ORF">IMCC3135_11360</name>
</gene>
<comment type="catalytic activity">
    <reaction evidence="13">
        <text>L-isoleucine + 2-oxoglutarate = (S)-3-methyl-2-oxopentanoate + L-glutamate</text>
        <dbReference type="Rhea" id="RHEA:24801"/>
        <dbReference type="ChEBI" id="CHEBI:16810"/>
        <dbReference type="ChEBI" id="CHEBI:29985"/>
        <dbReference type="ChEBI" id="CHEBI:35146"/>
        <dbReference type="ChEBI" id="CHEBI:58045"/>
        <dbReference type="EC" id="2.6.1.42"/>
    </reaction>
</comment>
<evidence type="ECO:0000256" key="7">
    <source>
        <dbReference type="ARBA" id="ARBA00013053"/>
    </source>
</evidence>
<evidence type="ECO:0000256" key="11">
    <source>
        <dbReference type="ARBA" id="ARBA00035676"/>
    </source>
</evidence>
<keyword evidence="22" id="KW-1185">Reference proteome</keyword>
<evidence type="ECO:0000256" key="5">
    <source>
        <dbReference type="ARBA" id="ARBA00005072"/>
    </source>
</evidence>
<dbReference type="RefSeq" id="WP_088917674.1">
    <property type="nucleotide sequence ID" value="NZ_CP018632.1"/>
</dbReference>
<evidence type="ECO:0000256" key="15">
    <source>
        <dbReference type="ARBA" id="ARBA00049529"/>
    </source>
</evidence>
<dbReference type="Pfam" id="PF01063">
    <property type="entry name" value="Aminotran_4"/>
    <property type="match status" value="1"/>
</dbReference>
<dbReference type="InterPro" id="IPR036038">
    <property type="entry name" value="Aminotransferase-like"/>
</dbReference>
<comment type="pathway">
    <text evidence="10">Cofactor biosynthesis; tetrahydrofolate biosynthesis; 4-aminobenzoate from chorismate: step 2/2.</text>
</comment>
<evidence type="ECO:0000256" key="16">
    <source>
        <dbReference type="ARBA" id="ARBA00054027"/>
    </source>
</evidence>
<comment type="catalytic activity">
    <reaction evidence="15">
        <text>4-amino-4-deoxychorismate = 4-aminobenzoate + pyruvate + H(+)</text>
        <dbReference type="Rhea" id="RHEA:16201"/>
        <dbReference type="ChEBI" id="CHEBI:15361"/>
        <dbReference type="ChEBI" id="CHEBI:15378"/>
        <dbReference type="ChEBI" id="CHEBI:17836"/>
        <dbReference type="ChEBI" id="CHEBI:58406"/>
        <dbReference type="EC" id="4.1.3.38"/>
    </reaction>
</comment>
<evidence type="ECO:0000256" key="17">
    <source>
        <dbReference type="ARBA" id="ARBA00069174"/>
    </source>
</evidence>
<comment type="cofactor">
    <cofactor evidence="1 20">
        <name>pyridoxal 5'-phosphate</name>
        <dbReference type="ChEBI" id="CHEBI:597326"/>
    </cofactor>
</comment>
<dbReference type="EC" id="2.6.1.42" evidence="7"/>
<keyword evidence="8 20" id="KW-0663">Pyridoxal phosphate</keyword>
<dbReference type="GO" id="GO:0052656">
    <property type="term" value="F:L-isoleucine-2-oxoglutarate transaminase activity"/>
    <property type="evidence" value="ECO:0007669"/>
    <property type="project" value="RHEA"/>
</dbReference>
<dbReference type="GO" id="GO:0008696">
    <property type="term" value="F:4-amino-4-deoxychorismate lyase activity"/>
    <property type="evidence" value="ECO:0007669"/>
    <property type="project" value="UniProtKB-EC"/>
</dbReference>
<dbReference type="EMBL" id="CP018632">
    <property type="protein sequence ID" value="ASJ72362.1"/>
    <property type="molecule type" value="Genomic_DNA"/>
</dbReference>
<evidence type="ECO:0000256" key="6">
    <source>
        <dbReference type="ARBA" id="ARBA00009320"/>
    </source>
</evidence>
<comment type="function">
    <text evidence="2">Acts on leucine, isoleucine and valine.</text>
</comment>
<evidence type="ECO:0000256" key="10">
    <source>
        <dbReference type="ARBA" id="ARBA00035633"/>
    </source>
</evidence>
<evidence type="ECO:0000256" key="14">
    <source>
        <dbReference type="ARBA" id="ARBA00049229"/>
    </source>
</evidence>
<evidence type="ECO:0000256" key="9">
    <source>
        <dbReference type="ARBA" id="ARBA00022909"/>
    </source>
</evidence>
<evidence type="ECO:0000256" key="18">
    <source>
        <dbReference type="ARBA" id="ARBA00080135"/>
    </source>
</evidence>
<dbReference type="KEGG" id="gai:IMCC3135_11360"/>
<dbReference type="Gene3D" id="3.30.470.10">
    <property type="match status" value="1"/>
</dbReference>
<sequence>MSRTFYVNGDFVAEENAKISVLDRGFLFADAVYEVSTVLKGKLIDNKAHLKRLARSMSELSMAPPCSEAEIEAAQLELIKLNELDEGLLYLQVSRGVADRDFAYPAKSKSSLVMFTQVKNLLNSPMAEQGLHVISIPDMRWKRRDIKTVGLLAPSMGKQAALDAGVHDAWMVEDGLVTEGTSNNAYIVTKDRKIQTRHLGHEILSGITRHAVLKFAAEAGYTIVEEPFTIEAARQASEAFITSASTFVMPVVNIDGVELGDGKPGPVSKQLRLIYIKAALEHQDL</sequence>
<evidence type="ECO:0000256" key="12">
    <source>
        <dbReference type="ARBA" id="ARBA00048212"/>
    </source>
</evidence>
<dbReference type="OrthoDB" id="21319at2"/>
<dbReference type="CDD" id="cd01558">
    <property type="entry name" value="D-AAT_like"/>
    <property type="match status" value="1"/>
</dbReference>
<dbReference type="InterPro" id="IPR043132">
    <property type="entry name" value="BCAT-like_C"/>
</dbReference>
<evidence type="ECO:0000256" key="20">
    <source>
        <dbReference type="RuleBase" id="RU004516"/>
    </source>
</evidence>
<evidence type="ECO:0000256" key="13">
    <source>
        <dbReference type="ARBA" id="ARBA00048798"/>
    </source>
</evidence>
<keyword evidence="21" id="KW-0808">Transferase</keyword>
<evidence type="ECO:0000256" key="4">
    <source>
        <dbReference type="ARBA" id="ARBA00004931"/>
    </source>
</evidence>
<dbReference type="PANTHER" id="PTHR42743">
    <property type="entry name" value="AMINO-ACID AMINOTRANSFERASE"/>
    <property type="match status" value="1"/>
</dbReference>
<dbReference type="SUPFAM" id="SSF56752">
    <property type="entry name" value="D-aminoacid aminotransferase-like PLP-dependent enzymes"/>
    <property type="match status" value="1"/>
</dbReference>
<evidence type="ECO:0000256" key="2">
    <source>
        <dbReference type="ARBA" id="ARBA00003109"/>
    </source>
</evidence>
<keyword evidence="21" id="KW-0032">Aminotransferase</keyword>
<protein>
    <recommendedName>
        <fullName evidence="17">Aminodeoxychorismate lyase</fullName>
        <ecNumber evidence="7">2.6.1.42</ecNumber>
        <ecNumber evidence="11">4.1.3.38</ecNumber>
    </recommendedName>
    <alternativeName>
        <fullName evidence="18">4-amino-4-deoxychorismate lyase</fullName>
    </alternativeName>
</protein>
<keyword evidence="9" id="KW-0289">Folate biosynthesis</keyword>
<dbReference type="InterPro" id="IPR043131">
    <property type="entry name" value="BCAT-like_N"/>
</dbReference>